<protein>
    <submittedName>
        <fullName evidence="1">Uncharacterized protein</fullName>
    </submittedName>
</protein>
<dbReference type="RefSeq" id="WP_166031710.1">
    <property type="nucleotide sequence ID" value="NZ_CP048877.1"/>
</dbReference>
<accession>A0A6G7PV45</accession>
<evidence type="ECO:0000313" key="1">
    <source>
        <dbReference type="EMBL" id="QIJ71490.1"/>
    </source>
</evidence>
<reference evidence="1 2" key="1">
    <citation type="submission" date="2020-02" db="EMBL/GenBank/DDBJ databases">
        <title>Genome analysis of Thermosulfuriphilus ammonigenes ST65T, an anaerobic thermophilic chemolithoautotrophic bacterium isolated from a deep-sea hydrothermal vent.</title>
        <authorList>
            <person name="Slobodkina G."/>
            <person name="Allioux M."/>
            <person name="Merkel A."/>
            <person name="Alain K."/>
            <person name="Jebbar M."/>
            <person name="Slobodkin A."/>
        </authorList>
    </citation>
    <scope>NUCLEOTIDE SEQUENCE [LARGE SCALE GENOMIC DNA]</scope>
    <source>
        <strain evidence="1 2">ST65</strain>
    </source>
</reference>
<dbReference type="EMBL" id="CP048877">
    <property type="protein sequence ID" value="QIJ71490.1"/>
    <property type="molecule type" value="Genomic_DNA"/>
</dbReference>
<dbReference type="AlphaFoldDB" id="A0A6G7PV45"/>
<evidence type="ECO:0000313" key="2">
    <source>
        <dbReference type="Proteomes" id="UP000502179"/>
    </source>
</evidence>
<name>A0A6G7PV45_9BACT</name>
<sequence length="253" mass="27258">MRRLTSLLVLVFLLSLVGSSFAVETKIMIRARAKDAKFIGTSMGGALVTIRDALTGELLSKGLIQGTTGNTKLLMTTPIVRGMKLTDDRTAGFEAVLDLSEPRKIEIEVLAPYGQPQAMARATVTTWVVPGKHITGDGLILEIPGFVVRVTNPTAHTFLKAPASFSLVATVTPMCGCPVSPNTFWKPEAYEVKAIVKKNGQPFKTIPLKFSGKTNYYVASISLNEPGAYQFTIYAFDPATGNTGVDMTTVVVR</sequence>
<keyword evidence="2" id="KW-1185">Reference proteome</keyword>
<dbReference type="KEGG" id="tav:G4V39_04000"/>
<gene>
    <name evidence="1" type="ORF">G4V39_04000</name>
</gene>
<proteinExistence type="predicted"/>
<dbReference type="Proteomes" id="UP000502179">
    <property type="component" value="Chromosome"/>
</dbReference>
<organism evidence="1 2">
    <name type="scientific">Thermosulfuriphilus ammonigenes</name>
    <dbReference type="NCBI Taxonomy" id="1936021"/>
    <lineage>
        <taxon>Bacteria</taxon>
        <taxon>Pseudomonadati</taxon>
        <taxon>Thermodesulfobacteriota</taxon>
        <taxon>Thermodesulfobacteria</taxon>
        <taxon>Thermodesulfobacteriales</taxon>
        <taxon>Thermodesulfobacteriaceae</taxon>
        <taxon>Thermosulfuriphilus</taxon>
    </lineage>
</organism>